<dbReference type="InterPro" id="IPR041679">
    <property type="entry name" value="DNA2/NAM7-like_C"/>
</dbReference>
<dbReference type="InterPro" id="IPR041677">
    <property type="entry name" value="DNA2/NAM7_AAA_11"/>
</dbReference>
<dbReference type="GO" id="GO:0003968">
    <property type="term" value="F:RNA-directed RNA polymerase activity"/>
    <property type="evidence" value="ECO:0007669"/>
    <property type="project" value="UniProtKB-KW"/>
</dbReference>
<dbReference type="Pfam" id="PF05183">
    <property type="entry name" value="RdRP"/>
    <property type="match status" value="2"/>
</dbReference>
<feature type="region of interest" description="Disordered" evidence="2">
    <location>
        <begin position="1196"/>
        <end position="1224"/>
    </location>
</feature>
<protein>
    <submittedName>
        <fullName evidence="4">RNA-dependent RNA polymerase</fullName>
    </submittedName>
</protein>
<dbReference type="Gene3D" id="3.40.50.300">
    <property type="entry name" value="P-loop containing nucleotide triphosphate hydrolases"/>
    <property type="match status" value="2"/>
</dbReference>
<comment type="catalytic activity">
    <reaction evidence="1">
        <text>ATP + H2O = ADP + phosphate + H(+)</text>
        <dbReference type="Rhea" id="RHEA:13065"/>
        <dbReference type="ChEBI" id="CHEBI:15377"/>
        <dbReference type="ChEBI" id="CHEBI:15378"/>
        <dbReference type="ChEBI" id="CHEBI:30616"/>
        <dbReference type="ChEBI" id="CHEBI:43474"/>
        <dbReference type="ChEBI" id="CHEBI:456216"/>
        <dbReference type="EC" id="3.6.4.12"/>
    </reaction>
    <physiologicalReaction direction="left-to-right" evidence="1">
        <dbReference type="Rhea" id="RHEA:13066"/>
    </physiologicalReaction>
</comment>
<dbReference type="EMBL" id="AYKW01000021">
    <property type="protein sequence ID" value="PIL29507.1"/>
    <property type="molecule type" value="Genomic_DNA"/>
</dbReference>
<dbReference type="InterPro" id="IPR057596">
    <property type="entry name" value="RDRP_core"/>
</dbReference>
<keyword evidence="5" id="KW-1185">Reference proteome</keyword>
<dbReference type="Proteomes" id="UP000230002">
    <property type="component" value="Unassembled WGS sequence"/>
</dbReference>
<keyword evidence="4" id="KW-0696">RNA-directed RNA polymerase</keyword>
<gene>
    <name evidence="4" type="ORF">GSI_08315</name>
</gene>
<dbReference type="InterPro" id="IPR027417">
    <property type="entry name" value="P-loop_NTPase"/>
</dbReference>
<evidence type="ECO:0000259" key="3">
    <source>
        <dbReference type="SMART" id="SM00487"/>
    </source>
</evidence>
<dbReference type="Pfam" id="PF13087">
    <property type="entry name" value="AAA_12"/>
    <property type="match status" value="1"/>
</dbReference>
<evidence type="ECO:0000256" key="1">
    <source>
        <dbReference type="ARBA" id="ARBA00048432"/>
    </source>
</evidence>
<keyword evidence="4" id="KW-0808">Transferase</keyword>
<dbReference type="SMART" id="SM00487">
    <property type="entry name" value="DEXDc"/>
    <property type="match status" value="1"/>
</dbReference>
<dbReference type="InterPro" id="IPR045055">
    <property type="entry name" value="DNA2/NAM7-like"/>
</dbReference>
<dbReference type="GO" id="GO:0003678">
    <property type="term" value="F:DNA helicase activity"/>
    <property type="evidence" value="ECO:0007669"/>
    <property type="project" value="UniProtKB-EC"/>
</dbReference>
<dbReference type="SUPFAM" id="SSF52540">
    <property type="entry name" value="P-loop containing nucleoside triphosphate hydrolases"/>
    <property type="match status" value="1"/>
</dbReference>
<organism evidence="4 5">
    <name type="scientific">Ganoderma sinense ZZ0214-1</name>
    <dbReference type="NCBI Taxonomy" id="1077348"/>
    <lineage>
        <taxon>Eukaryota</taxon>
        <taxon>Fungi</taxon>
        <taxon>Dikarya</taxon>
        <taxon>Basidiomycota</taxon>
        <taxon>Agaricomycotina</taxon>
        <taxon>Agaricomycetes</taxon>
        <taxon>Polyporales</taxon>
        <taxon>Polyporaceae</taxon>
        <taxon>Ganoderma</taxon>
    </lineage>
</organism>
<evidence type="ECO:0000256" key="2">
    <source>
        <dbReference type="SAM" id="MobiDB-lite"/>
    </source>
</evidence>
<accession>A0A2G8S704</accession>
<proteinExistence type="predicted"/>
<reference evidence="4 5" key="1">
    <citation type="journal article" date="2015" name="Sci. Rep.">
        <title>Chromosome-level genome map provides insights into diverse defense mechanisms in the medicinal fungus Ganoderma sinense.</title>
        <authorList>
            <person name="Zhu Y."/>
            <person name="Xu J."/>
            <person name="Sun C."/>
            <person name="Zhou S."/>
            <person name="Xu H."/>
            <person name="Nelson D.R."/>
            <person name="Qian J."/>
            <person name="Song J."/>
            <person name="Luo H."/>
            <person name="Xiang L."/>
            <person name="Li Y."/>
            <person name="Xu Z."/>
            <person name="Ji A."/>
            <person name="Wang L."/>
            <person name="Lu S."/>
            <person name="Hayward A."/>
            <person name="Sun W."/>
            <person name="Li X."/>
            <person name="Schwartz D.C."/>
            <person name="Wang Y."/>
            <person name="Chen S."/>
        </authorList>
    </citation>
    <scope>NUCLEOTIDE SEQUENCE [LARGE SCALE GENOMIC DNA]</scope>
    <source>
        <strain evidence="4 5">ZZ0214-1</strain>
    </source>
</reference>
<dbReference type="Pfam" id="PF13086">
    <property type="entry name" value="AAA_11"/>
    <property type="match status" value="2"/>
</dbReference>
<dbReference type="InterPro" id="IPR047187">
    <property type="entry name" value="SF1_C_Upf1"/>
</dbReference>
<evidence type="ECO:0000313" key="4">
    <source>
        <dbReference type="EMBL" id="PIL29507.1"/>
    </source>
</evidence>
<dbReference type="PANTHER" id="PTHR10887:SF495">
    <property type="entry name" value="HELICASE SENATAXIN ISOFORM X1-RELATED"/>
    <property type="match status" value="1"/>
</dbReference>
<dbReference type="PANTHER" id="PTHR10887">
    <property type="entry name" value="DNA2/NAM7 HELICASE FAMILY"/>
    <property type="match status" value="1"/>
</dbReference>
<keyword evidence="4" id="KW-0548">Nucleotidyltransferase</keyword>
<feature type="domain" description="Helicase ATP-binding" evidence="3">
    <location>
        <begin position="1221"/>
        <end position="1424"/>
    </location>
</feature>
<comment type="caution">
    <text evidence="4">The sequence shown here is derived from an EMBL/GenBank/DDBJ whole genome shotgun (WGS) entry which is preliminary data.</text>
</comment>
<feature type="region of interest" description="Disordered" evidence="2">
    <location>
        <begin position="1039"/>
        <end position="1079"/>
    </location>
</feature>
<dbReference type="STRING" id="1077348.A0A2G8S704"/>
<evidence type="ECO:0000313" key="5">
    <source>
        <dbReference type="Proteomes" id="UP000230002"/>
    </source>
</evidence>
<name>A0A2G8S704_9APHY</name>
<dbReference type="CDD" id="cd18808">
    <property type="entry name" value="SF1_C_Upf1"/>
    <property type="match status" value="1"/>
</dbReference>
<sequence>MSVILRANPSPDDTEWVFTARLPPTPKRPGMGVHVAFTASAIRLDWILFPANRILQSDDPAKFVLASFDGLRFPDRPPSTNREYKIRFFKAGLRLNGVEYRFYGHSNSQLRSSSCFLRAGTDQELERRINSYGEFTKIKNVAKCAKRIGLLFSKAEIDWNLDPKVTEDIEDIIIDGENFSDGYKGYKGVLMLHPELNKQCVAQFRASQKKFRATTSNTFSVVAHSVPYAFARLNNEIVVLLSSLGVSAETFLKRQADYHGWLRAASGDWQVAFNILCALRQFEDAERLLLRGLDAPDVQRTIRAAQMAEIGSFKKKDRFRARMIVPKSRFLFGVCDPYGVLKEGEVHVRVSVPRKGATTLTNTQVLVVRNPCLHPGDCLKLWAVAHPKLAHLVDCIVFASKGRRAAPSMSAGGDLDGDQYTVIWDPDFVPAKIAESYTYPAPKERVVNNVTREDLARHFASYNSMALARIVNLHGKWVRYSPKGAMSDECQDLNALHSLVVDGGSVQIPERLLNPPTDPAVPFILDLLQEAAKAFHDEFLQTTAPEDQVGEDADPQDLLVGLLTSEKLAVSEYELTMMAVRFADKHHLDIRRHLGHVDFSAFSTAEKYALSLQLGLTPQRDPYVWNSLMRSEILQPSDLEDRKLGGPLRLQKLYSSTQQGRAAFFEYLREATQNFERRLLVIKTDDRFSVGVFLRGPIAWDIDAEVDQNVVVCSFMPKASELMSTYWQGTPGYRLYCSDNVMQLFDKQRQNSFVFMTRPPVASGADIVTSIALNKISRRVQQQCGRVHRSPVVTMEIHVVSCRDRVAHQAFDLRFEYVQTEESLKRFDYAKQTFTHASIAAYDWGEDAIGSVIFNQHTALDRARQILATLEDEQLYKYFDIAVKHRVESHVFAIFVILLDRPEPDLGGLQMCMEAYPSLVYCMLKRFVPEDPVALPDQVSLLAPTIILGVIRSANEMGIAALAALEKLAPTINQLDLKVYVDILWSAALCIRSSKLVQEVLLVLHDSRLGPRGRSPALDHAHKHALGIVFDRAEEAADTCPCDDTGKPRRQKTAPARAKLVPQKATAEDDDTAAAQAPDTGKTVVVAHTRVDLPAPIRIHDHVRLQVASVAPSSTLPSAVVDAVVLRSGRGELHLDVKQPLPPEWPDVDWNIFNAGGTATSAAMLAAVLKLAQKGYECCRFNHILVGLDPVSSGAASEAPVEGPSASAESSVQAGDVPEDVDSTLNDSQRTAVRLAVSSRLCLIWGPPGTGKTTVVVQILVQYLRRFPEAKILMTASTHNAVDNVLERFVAYNASHSLLNEDQIIRSATESSKVNKNLQKFTIDSRLGGSITDNPRLVQKAVKRVKEARIVFTTCASAGLGVLRNIDFNTVLIDEASQITEPCALIPLVKGCERAVLVGDHVQLRPTVKPMGKALEFDKSLFERLWRGKEYLGMIRTMLEVQYRFSAAVAHFPSQEFYEGRLQTGMPREAEIVVTLGISSFPWPRGPENGDRITPVVFVPCTSEEDYGRSSKSNAGQVALVKHIVSLLRTPIDPRGDSATDHRARLQGLSIAVLTPYSRQVQLLRQTIPGALDVVVSTIDGFQGREGDVVVFSTVRCNADGEIGFVEDERRLNVAWTRPRLGLVIVGDRRTLEANSALWKRALAACAEVVIARPDAEGA</sequence>
<dbReference type="InterPro" id="IPR014001">
    <property type="entry name" value="Helicase_ATP-bd"/>
</dbReference>
<dbReference type="OrthoDB" id="6513042at2759"/>